<dbReference type="SUPFAM" id="SSF48264">
    <property type="entry name" value="Cytochrome P450"/>
    <property type="match status" value="1"/>
</dbReference>
<keyword evidence="3 9" id="KW-0479">Metal-binding</keyword>
<evidence type="ECO:0000256" key="3">
    <source>
        <dbReference type="ARBA" id="ARBA00022723"/>
    </source>
</evidence>
<accession>A0A8T2SLA2</accession>
<keyword evidence="11" id="KW-1133">Transmembrane helix</keyword>
<keyword evidence="10" id="KW-0503">Monooxygenase</keyword>
<evidence type="ECO:0000313" key="12">
    <source>
        <dbReference type="EMBL" id="KAH7352177.1"/>
    </source>
</evidence>
<dbReference type="GO" id="GO:0000249">
    <property type="term" value="F:C-22 sterol desaturase (NADPH) activity"/>
    <property type="evidence" value="ECO:0007669"/>
    <property type="project" value="UniProtKB-EC"/>
</dbReference>
<dbReference type="InterPro" id="IPR017972">
    <property type="entry name" value="Cyt_P450_CS"/>
</dbReference>
<dbReference type="GO" id="GO:0020037">
    <property type="term" value="F:heme binding"/>
    <property type="evidence" value="ECO:0007669"/>
    <property type="project" value="InterPro"/>
</dbReference>
<dbReference type="CDD" id="cd11082">
    <property type="entry name" value="CYP61_CYP710"/>
    <property type="match status" value="1"/>
</dbReference>
<gene>
    <name evidence="12" type="ORF">KP509_19G033500</name>
</gene>
<evidence type="ECO:0000256" key="9">
    <source>
        <dbReference type="PIRSR" id="PIRSR602403-1"/>
    </source>
</evidence>
<feature type="transmembrane region" description="Helical" evidence="11">
    <location>
        <begin position="64"/>
        <end position="81"/>
    </location>
</feature>
<dbReference type="EMBL" id="CM035424">
    <property type="protein sequence ID" value="KAH7352177.1"/>
    <property type="molecule type" value="Genomic_DNA"/>
</dbReference>
<dbReference type="Pfam" id="PF00067">
    <property type="entry name" value="p450"/>
    <property type="match status" value="1"/>
</dbReference>
<comment type="similarity">
    <text evidence="2 10">Belongs to the cytochrome P450 family.</text>
</comment>
<keyword evidence="11" id="KW-0472">Membrane</keyword>
<evidence type="ECO:0000313" key="13">
    <source>
        <dbReference type="Proteomes" id="UP000825935"/>
    </source>
</evidence>
<evidence type="ECO:0000256" key="1">
    <source>
        <dbReference type="ARBA" id="ARBA00001971"/>
    </source>
</evidence>
<dbReference type="FunFam" id="1.10.630.10:FF:000021">
    <property type="entry name" value="Cytochrome P450 61"/>
    <property type="match status" value="1"/>
</dbReference>
<dbReference type="InterPro" id="IPR001128">
    <property type="entry name" value="Cyt_P450"/>
</dbReference>
<dbReference type="OMA" id="KCIGLEY"/>
<dbReference type="Gene3D" id="1.10.630.10">
    <property type="entry name" value="Cytochrome P450"/>
    <property type="match status" value="1"/>
</dbReference>
<keyword evidence="4 10" id="KW-0560">Oxidoreductase</keyword>
<dbReference type="Proteomes" id="UP000825935">
    <property type="component" value="Chromosome 19"/>
</dbReference>
<dbReference type="EC" id="1.14.19.41" evidence="6"/>
<dbReference type="PRINTS" id="PR00385">
    <property type="entry name" value="P450"/>
</dbReference>
<evidence type="ECO:0000256" key="5">
    <source>
        <dbReference type="ARBA" id="ARBA00023004"/>
    </source>
</evidence>
<evidence type="ECO:0000256" key="10">
    <source>
        <dbReference type="RuleBase" id="RU000461"/>
    </source>
</evidence>
<evidence type="ECO:0000256" key="11">
    <source>
        <dbReference type="SAM" id="Phobius"/>
    </source>
</evidence>
<comment type="catalytic activity">
    <reaction evidence="8">
        <text>5-dehydroepisterol + NADPH + O2 + H(+) = ergosta-5,7,22,24(28)-tetraen-3beta-ol + NADP(+) + 2 H2O</text>
        <dbReference type="Rhea" id="RHEA:33467"/>
        <dbReference type="ChEBI" id="CHEBI:15377"/>
        <dbReference type="ChEBI" id="CHEBI:15378"/>
        <dbReference type="ChEBI" id="CHEBI:15379"/>
        <dbReference type="ChEBI" id="CHEBI:18249"/>
        <dbReference type="ChEBI" id="CHEBI:52972"/>
        <dbReference type="ChEBI" id="CHEBI:57783"/>
        <dbReference type="ChEBI" id="CHEBI:58349"/>
        <dbReference type="EC" id="1.14.19.41"/>
    </reaction>
</comment>
<protein>
    <recommendedName>
        <fullName evidence="6">sterol 22-desaturase</fullName>
        <ecNumber evidence="6">1.14.19.41</ecNumber>
    </recommendedName>
    <alternativeName>
        <fullName evidence="7">C-22 sterol desaturase</fullName>
    </alternativeName>
</protein>
<keyword evidence="11" id="KW-0812">Transmembrane</keyword>
<proteinExistence type="inferred from homology"/>
<reference evidence="12" key="1">
    <citation type="submission" date="2021-08" db="EMBL/GenBank/DDBJ databases">
        <title>WGS assembly of Ceratopteris richardii.</title>
        <authorList>
            <person name="Marchant D.B."/>
            <person name="Chen G."/>
            <person name="Jenkins J."/>
            <person name="Shu S."/>
            <person name="Leebens-Mack J."/>
            <person name="Grimwood J."/>
            <person name="Schmutz J."/>
            <person name="Soltis P."/>
            <person name="Soltis D."/>
            <person name="Chen Z.-H."/>
        </authorList>
    </citation>
    <scope>NUCLEOTIDE SEQUENCE</scope>
    <source>
        <strain evidence="12">Whitten #5841</strain>
        <tissue evidence="12">Leaf</tissue>
    </source>
</reference>
<dbReference type="PROSITE" id="PS00086">
    <property type="entry name" value="CYTOCHROME_P450"/>
    <property type="match status" value="1"/>
</dbReference>
<name>A0A8T2SLA2_CERRI</name>
<dbReference type="PANTHER" id="PTHR24286">
    <property type="entry name" value="CYTOCHROME P450 26"/>
    <property type="match status" value="1"/>
</dbReference>
<dbReference type="GO" id="GO:0004497">
    <property type="term" value="F:monooxygenase activity"/>
    <property type="evidence" value="ECO:0007669"/>
    <property type="project" value="UniProtKB-KW"/>
</dbReference>
<dbReference type="PANTHER" id="PTHR24286:SF228">
    <property type="entry name" value="C-22 STEROL DESATURASE ERG5"/>
    <property type="match status" value="1"/>
</dbReference>
<keyword evidence="5 9" id="KW-0408">Iron</keyword>
<feature type="binding site" description="axial binding residue" evidence="9">
    <location>
        <position position="492"/>
    </location>
    <ligand>
        <name>heme</name>
        <dbReference type="ChEBI" id="CHEBI:30413"/>
    </ligand>
    <ligandPart>
        <name>Fe</name>
        <dbReference type="ChEBI" id="CHEBI:18248"/>
    </ligandPart>
</feature>
<evidence type="ECO:0000256" key="8">
    <source>
        <dbReference type="ARBA" id="ARBA00047463"/>
    </source>
</evidence>
<dbReference type="AlphaFoldDB" id="A0A8T2SLA2"/>
<evidence type="ECO:0000256" key="4">
    <source>
        <dbReference type="ARBA" id="ARBA00023002"/>
    </source>
</evidence>
<dbReference type="PRINTS" id="PR00465">
    <property type="entry name" value="EP450IV"/>
</dbReference>
<sequence length="546" mass="63091">MRATFDLHSHVVEVKFQLFWDGEGLQRSNNTCSDLTTWRRVRRLVIDIERRIHADWLKQVAMEFPAWGVLVGCLLLGWIAVQQIKYLLKKQHLRGPFFILPFLGTALSLVWEPTKYWEKQAFFSQKTGISCNYIFGRFTVFIRDSEISQKVFANVRPDAFQLIGHPFGSKLFGDINLIFMYGDEHKDLRRRLAPLFTIKALATYVTIQERTIRSHIERWLMMASNGSPLTLRVLCRDMNLETSQNVFVGPYLTPEMKEQFTKDYNAFNMGVMALPLDFPGCLYNKAKHAVRRLVAVLTECARQSRIRMNQGEEPECLLDFWTKEILREIEEAEDAGLPAPPHTSEKEVGHHVFDFLFAAQDASTSSLVWAVTLLDSHPKVLEKVRKEQSTLSSPLSLEKIRLMEYTQMVVREVLRFRPPATLVPHVARVNFPITETYTIPKGTIVFPSVFDSSFQGFTDPHSFDPDRFSPERQEDQRYKRNWLVFGAGPHQCLGQRYAVNHLTLFTSLFTSMVEFTRVPTPGQDELVYTPTIAPKDHGFFLLSKRK</sequence>
<comment type="cofactor">
    <cofactor evidence="1 9">
        <name>heme</name>
        <dbReference type="ChEBI" id="CHEBI:30413"/>
    </cofactor>
</comment>
<evidence type="ECO:0000256" key="2">
    <source>
        <dbReference type="ARBA" id="ARBA00010617"/>
    </source>
</evidence>
<dbReference type="GO" id="GO:0016125">
    <property type="term" value="P:sterol metabolic process"/>
    <property type="evidence" value="ECO:0007669"/>
    <property type="project" value="TreeGrafter"/>
</dbReference>
<evidence type="ECO:0000256" key="7">
    <source>
        <dbReference type="ARBA" id="ARBA00041546"/>
    </source>
</evidence>
<evidence type="ECO:0000256" key="6">
    <source>
        <dbReference type="ARBA" id="ARBA00039038"/>
    </source>
</evidence>
<dbReference type="InterPro" id="IPR036396">
    <property type="entry name" value="Cyt_P450_sf"/>
</dbReference>
<dbReference type="InterPro" id="IPR002403">
    <property type="entry name" value="Cyt_P450_E_grp-IV"/>
</dbReference>
<organism evidence="12 13">
    <name type="scientific">Ceratopteris richardii</name>
    <name type="common">Triangle waterfern</name>
    <dbReference type="NCBI Taxonomy" id="49495"/>
    <lineage>
        <taxon>Eukaryota</taxon>
        <taxon>Viridiplantae</taxon>
        <taxon>Streptophyta</taxon>
        <taxon>Embryophyta</taxon>
        <taxon>Tracheophyta</taxon>
        <taxon>Polypodiopsida</taxon>
        <taxon>Polypodiidae</taxon>
        <taxon>Polypodiales</taxon>
        <taxon>Pteridineae</taxon>
        <taxon>Pteridaceae</taxon>
        <taxon>Parkerioideae</taxon>
        <taxon>Ceratopteris</taxon>
    </lineage>
</organism>
<dbReference type="GO" id="GO:0005506">
    <property type="term" value="F:iron ion binding"/>
    <property type="evidence" value="ECO:0007669"/>
    <property type="project" value="InterPro"/>
</dbReference>
<keyword evidence="13" id="KW-1185">Reference proteome</keyword>
<dbReference type="OrthoDB" id="1372046at2759"/>
<keyword evidence="9 10" id="KW-0349">Heme</keyword>
<comment type="caution">
    <text evidence="12">The sequence shown here is derived from an EMBL/GenBank/DDBJ whole genome shotgun (WGS) entry which is preliminary data.</text>
</comment>